<keyword evidence="2" id="KW-0732">Signal</keyword>
<evidence type="ECO:0000256" key="2">
    <source>
        <dbReference type="SAM" id="SignalP"/>
    </source>
</evidence>
<dbReference type="KEGG" id="aym:YM304_30780"/>
<keyword evidence="4" id="KW-1185">Reference proteome</keyword>
<dbReference type="AlphaFoldDB" id="A0A6C7EBL4"/>
<reference evidence="3 4" key="1">
    <citation type="journal article" date="2013" name="Int. J. Syst. Evol. Microbiol.">
        <title>Ilumatobacter nonamiense sp. nov. and Ilumatobacter coccineum sp. nov., isolated from seashore sand.</title>
        <authorList>
            <person name="Matsumoto A."/>
            <person name="Kasai H."/>
            <person name="Matsuo Y."/>
            <person name="Shizuri Y."/>
            <person name="Ichikawa N."/>
            <person name="Fujita N."/>
            <person name="Omura S."/>
            <person name="Takahashi Y."/>
        </authorList>
    </citation>
    <scope>NUCLEOTIDE SEQUENCE [LARGE SCALE GENOMIC DNA]</scope>
    <source>
        <strain evidence="4">NBRC 103263 / KCTC 29153 / YM16-304</strain>
    </source>
</reference>
<feature type="chain" id="PRO_5025695629" description="Peptidase" evidence="2">
    <location>
        <begin position="23"/>
        <end position="544"/>
    </location>
</feature>
<dbReference type="OrthoDB" id="5168289at2"/>
<gene>
    <name evidence="3" type="ORF">YM304_30780</name>
</gene>
<dbReference type="Proteomes" id="UP000011863">
    <property type="component" value="Chromosome"/>
</dbReference>
<dbReference type="SUPFAM" id="SSF55486">
    <property type="entry name" value="Metalloproteases ('zincins'), catalytic domain"/>
    <property type="match status" value="1"/>
</dbReference>
<evidence type="ECO:0000313" key="3">
    <source>
        <dbReference type="EMBL" id="BAN03392.1"/>
    </source>
</evidence>
<evidence type="ECO:0000256" key="1">
    <source>
        <dbReference type="SAM" id="MobiDB-lite"/>
    </source>
</evidence>
<evidence type="ECO:0008006" key="5">
    <source>
        <dbReference type="Google" id="ProtNLM"/>
    </source>
</evidence>
<name>A0A6C7EBL4_ILUCY</name>
<accession>A0A6C7EBL4</accession>
<feature type="compositionally biased region" description="Acidic residues" evidence="1">
    <location>
        <begin position="51"/>
        <end position="63"/>
    </location>
</feature>
<dbReference type="PROSITE" id="PS51257">
    <property type="entry name" value="PROKAR_LIPOPROTEIN"/>
    <property type="match status" value="1"/>
</dbReference>
<organism evidence="3 4">
    <name type="scientific">Ilumatobacter coccineus (strain NBRC 103263 / KCTC 29153 / YM16-304)</name>
    <dbReference type="NCBI Taxonomy" id="1313172"/>
    <lineage>
        <taxon>Bacteria</taxon>
        <taxon>Bacillati</taxon>
        <taxon>Actinomycetota</taxon>
        <taxon>Acidimicrobiia</taxon>
        <taxon>Acidimicrobiales</taxon>
        <taxon>Ilumatobacteraceae</taxon>
        <taxon>Ilumatobacter</taxon>
    </lineage>
</organism>
<protein>
    <recommendedName>
        <fullName evidence="5">Peptidase</fullName>
    </recommendedName>
</protein>
<feature type="signal peptide" evidence="2">
    <location>
        <begin position="1"/>
        <end position="22"/>
    </location>
</feature>
<feature type="compositionally biased region" description="Low complexity" evidence="1">
    <location>
        <begin position="64"/>
        <end position="75"/>
    </location>
</feature>
<proteinExistence type="predicted"/>
<sequence>MGKRLALIASATLVLAACGAPASLVSSERSDEIRPTALNDDPFEPTTPTEVEVDVTTDPDDPDTAQTDPSTTTVTEPIVVDPDAIDFGADKPERSYDDFLLAAVSDIDAWFTEEFPDAFGIAWEPLEGSVYAGYPERTDALPGCGEAVTRYEDLQQFVAFYCPVGDFIVYDDGDEPIRFADGTTLDPILFSLAAEFGPATIGIVLAHEYGHAVQQRTGALDRNLATVTTEQQADCIAGAWAGRAASGLAPGVPFTDADIRAGLISMITVQDPVGTDPTAPGGHGSGFDRVGAFQVGFRDGLARCAELIDDPLPITPLQFLGEQDFQSGGNATFGFDEANAELFSFLVPDLNLLYDNDLDVAFPNFEQLELVPTQTEAEVVCANPVGVYDDGIVLCLESNTAFLNEPVARQLYDDFGDFGPGYILGIAWAEAAQISANSTATGEERQLRNDCLTGNWVRTVIPELDANGNLVIVTDPTTGENRILLPEPRDPGRTASISPNDLTEAIQTAILIGDLSQDENINGSAFEKIDAFRQGILNGITACT</sequence>
<dbReference type="EMBL" id="AP012057">
    <property type="protein sequence ID" value="BAN03392.1"/>
    <property type="molecule type" value="Genomic_DNA"/>
</dbReference>
<dbReference type="RefSeq" id="WP_015442639.1">
    <property type="nucleotide sequence ID" value="NC_020520.1"/>
</dbReference>
<evidence type="ECO:0000313" key="4">
    <source>
        <dbReference type="Proteomes" id="UP000011863"/>
    </source>
</evidence>
<feature type="region of interest" description="Disordered" evidence="1">
    <location>
        <begin position="25"/>
        <end position="76"/>
    </location>
</feature>